<proteinExistence type="predicted"/>
<organism evidence="1 2">
    <name type="scientific">Labrys okinawensis</name>
    <dbReference type="NCBI Taxonomy" id="346911"/>
    <lineage>
        <taxon>Bacteria</taxon>
        <taxon>Pseudomonadati</taxon>
        <taxon>Pseudomonadota</taxon>
        <taxon>Alphaproteobacteria</taxon>
        <taxon>Hyphomicrobiales</taxon>
        <taxon>Xanthobacteraceae</taxon>
        <taxon>Labrys</taxon>
    </lineage>
</organism>
<name>A0A2S9QJB6_9HYPH</name>
<gene>
    <name evidence="1" type="ORF">C5L14_02360</name>
</gene>
<evidence type="ECO:0000313" key="2">
    <source>
        <dbReference type="Proteomes" id="UP000237682"/>
    </source>
</evidence>
<dbReference type="Proteomes" id="UP000237682">
    <property type="component" value="Unassembled WGS sequence"/>
</dbReference>
<sequence length="196" mass="21541">MVPGTVKLAPPRCSTWSQQETFGGRRRFALDKDRGTILMQAYDVRALFSFADRASRLNGSDSWLDRDICLSLRYLDGRMFADWLVVLPDHRLSSADGSHCGEPDPLTASIDAVEKLRRCLLPRSRLTVRMLDGGLEQYQCQVRFGPGAGEAGNTSVANSEACARLAALLYAFASSTLGWPDAAGEPARLRFALVDK</sequence>
<reference evidence="1 2" key="1">
    <citation type="submission" date="2018-02" db="EMBL/GenBank/DDBJ databases">
        <title>Whole genome sequencing of endophytic bacterium.</title>
        <authorList>
            <person name="Eedara R."/>
            <person name="Podile A.R."/>
        </authorList>
    </citation>
    <scope>NUCLEOTIDE SEQUENCE [LARGE SCALE GENOMIC DNA]</scope>
    <source>
        <strain evidence="1 2">RP1T</strain>
    </source>
</reference>
<keyword evidence="2" id="KW-1185">Reference proteome</keyword>
<dbReference type="AlphaFoldDB" id="A0A2S9QJB6"/>
<comment type="caution">
    <text evidence="1">The sequence shown here is derived from an EMBL/GenBank/DDBJ whole genome shotgun (WGS) entry which is preliminary data.</text>
</comment>
<dbReference type="OrthoDB" id="8445790at2"/>
<dbReference type="RefSeq" id="WP_105860404.1">
    <property type="nucleotide sequence ID" value="NZ_PUEJ01000001.1"/>
</dbReference>
<dbReference type="EMBL" id="PUEJ01000001">
    <property type="protein sequence ID" value="PRH89441.1"/>
    <property type="molecule type" value="Genomic_DNA"/>
</dbReference>
<evidence type="ECO:0000313" key="1">
    <source>
        <dbReference type="EMBL" id="PRH89441.1"/>
    </source>
</evidence>
<protein>
    <submittedName>
        <fullName evidence="1">Uncharacterized protein</fullName>
    </submittedName>
</protein>
<accession>A0A2S9QJB6</accession>